<evidence type="ECO:0000313" key="5">
    <source>
        <dbReference type="EMBL" id="NMH58511.1"/>
    </source>
</evidence>
<dbReference type="GO" id="GO:0016787">
    <property type="term" value="F:hydrolase activity"/>
    <property type="evidence" value="ECO:0007669"/>
    <property type="project" value="UniProtKB-KW"/>
</dbReference>
<keyword evidence="6" id="KW-1185">Reference proteome</keyword>
<proteinExistence type="predicted"/>
<evidence type="ECO:0000313" key="6">
    <source>
        <dbReference type="Proteomes" id="UP000709336"/>
    </source>
</evidence>
<keyword evidence="1 5" id="KW-0378">Hydrolase</keyword>
<dbReference type="InterPro" id="IPR015171">
    <property type="entry name" value="Cyc-maltodext_N"/>
</dbReference>
<keyword evidence="2" id="KW-0326">Glycosidase</keyword>
<dbReference type="PANTHER" id="PTHR10357:SF210">
    <property type="entry name" value="MALTODEXTRIN GLUCOSIDASE"/>
    <property type="match status" value="1"/>
</dbReference>
<dbReference type="Pfam" id="PF00128">
    <property type="entry name" value="Alpha-amylase"/>
    <property type="match status" value="1"/>
</dbReference>
<dbReference type="RefSeq" id="WP_169209081.1">
    <property type="nucleotide sequence ID" value="NZ_JAATNW010000001.1"/>
</dbReference>
<evidence type="ECO:0000256" key="3">
    <source>
        <dbReference type="SAM" id="SignalP"/>
    </source>
</evidence>
<gene>
    <name evidence="5" type="ORF">HCJ96_00545</name>
</gene>
<dbReference type="InterPro" id="IPR006047">
    <property type="entry name" value="GH13_cat_dom"/>
</dbReference>
<evidence type="ECO:0000259" key="4">
    <source>
        <dbReference type="SMART" id="SM00642"/>
    </source>
</evidence>
<dbReference type="InterPro" id="IPR019492">
    <property type="entry name" value="Cyclo-malto-dextrinase_C"/>
</dbReference>
<feature type="chain" id="PRO_5046050291" evidence="3">
    <location>
        <begin position="22"/>
        <end position="613"/>
    </location>
</feature>
<feature type="signal peptide" evidence="3">
    <location>
        <begin position="1"/>
        <end position="21"/>
    </location>
</feature>
<dbReference type="SUPFAM" id="SSF51445">
    <property type="entry name" value="(Trans)glycosidases"/>
    <property type="match status" value="1"/>
</dbReference>
<evidence type="ECO:0000256" key="1">
    <source>
        <dbReference type="ARBA" id="ARBA00022801"/>
    </source>
</evidence>
<dbReference type="InterPro" id="IPR013783">
    <property type="entry name" value="Ig-like_fold"/>
</dbReference>
<dbReference type="Pfam" id="PF10438">
    <property type="entry name" value="Cyc-maltodext_C"/>
    <property type="match status" value="1"/>
</dbReference>
<dbReference type="Gene3D" id="2.60.40.10">
    <property type="entry name" value="Immunoglobulins"/>
    <property type="match status" value="1"/>
</dbReference>
<comment type="caution">
    <text evidence="5">The sequence shown here is derived from an EMBL/GenBank/DDBJ whole genome shotgun (WGS) entry which is preliminary data.</text>
</comment>
<organism evidence="5 6">
    <name type="scientific">Alteromonas ponticola</name>
    <dbReference type="NCBI Taxonomy" id="2720613"/>
    <lineage>
        <taxon>Bacteria</taxon>
        <taxon>Pseudomonadati</taxon>
        <taxon>Pseudomonadota</taxon>
        <taxon>Gammaproteobacteria</taxon>
        <taxon>Alteromonadales</taxon>
        <taxon>Alteromonadaceae</taxon>
        <taxon>Alteromonas/Salinimonas group</taxon>
        <taxon>Alteromonas</taxon>
    </lineage>
</organism>
<dbReference type="Pfam" id="PF09087">
    <property type="entry name" value="Cyc-maltodext_N"/>
    <property type="match status" value="1"/>
</dbReference>
<dbReference type="InterPro" id="IPR013780">
    <property type="entry name" value="Glyco_hydro_b"/>
</dbReference>
<name>A0ABX1QXU1_9ALTE</name>
<feature type="domain" description="Glycosyl hydrolase family 13 catalytic" evidence="4">
    <location>
        <begin position="126"/>
        <end position="522"/>
    </location>
</feature>
<dbReference type="SMART" id="SM00642">
    <property type="entry name" value="Aamy"/>
    <property type="match status" value="1"/>
</dbReference>
<dbReference type="InterPro" id="IPR017853">
    <property type="entry name" value="GH"/>
</dbReference>
<dbReference type="EMBL" id="JAATNW010000001">
    <property type="protein sequence ID" value="NMH58511.1"/>
    <property type="molecule type" value="Genomic_DNA"/>
</dbReference>
<dbReference type="Gene3D" id="2.60.40.1180">
    <property type="entry name" value="Golgi alpha-mannosidase II"/>
    <property type="match status" value="1"/>
</dbReference>
<reference evidence="5 6" key="1">
    <citation type="submission" date="2020-03" db="EMBL/GenBank/DDBJ databases">
        <title>Alteromonas ponticola sp. nov., isolated from seawater.</title>
        <authorList>
            <person name="Yoon J.-H."/>
            <person name="Kim Y.-O."/>
        </authorList>
    </citation>
    <scope>NUCLEOTIDE SEQUENCE [LARGE SCALE GENOMIC DNA]</scope>
    <source>
        <strain evidence="5 6">MYP5</strain>
    </source>
</reference>
<accession>A0ABX1QXU1</accession>
<keyword evidence="3" id="KW-0732">Signal</keyword>
<evidence type="ECO:0000256" key="2">
    <source>
        <dbReference type="ARBA" id="ARBA00023295"/>
    </source>
</evidence>
<dbReference type="SUPFAM" id="SSF51011">
    <property type="entry name" value="Glycosyl hydrolase domain"/>
    <property type="match status" value="1"/>
</dbReference>
<sequence>MNKKLLSVFSSLSLLTFNCYAAEVSPPNWWAGMKNNSLQLMVAEDNIAGAKIKIDYPGVSVKAVNSLDSENYLFIDLQINGAKPGKFPIRFYKDGQLVEELTYELKMREENAAQRRGFDATDSIYLITPDRFANGDTQNDTVEGYADKLNRNYKGGRHGGDIQGMINHLDYIADLGFTQIWTMPMLENAMEQYSYHGYSTTDFYNIDPRYGSNSLYRELSDTAAEQGIGVIIDVVLNHIGSEHPWMDDKPSADWINNESFSPTSHRREVLHDPHAAHEDKAAFSDGWFVPTMPDLNQRNPYLAQYLIQNSIWWVESANLSGIRVDTYSYSDKAFLSEWTTRLMTEYPNLNIVGEEWSVNPLITSYWQQGTSRRDNYVSALPSVMDFPLQSKLVSALASDETWATGLRELYEVLASDFVYGDPGNLVVFADNHDMSRIFTQLDEDITLWDMAMTFILTTRGIPQVFYGTEILMDNAGTDDHGIIRSDFPGGWQGDEINAFTQTGLTAAQRDAHSKIKQLLALRKAHPDLFSGELTHYGPHEGVYVYFRHNKSSPDKALMVIISKNETSKALALDRFESMLNGFSRATELVNDNTINLDKNITVPASSATVWLLQ</sequence>
<protein>
    <submittedName>
        <fullName evidence="5">Glycoside hydrolase family 13 protein</fullName>
    </submittedName>
</protein>
<dbReference type="PANTHER" id="PTHR10357">
    <property type="entry name" value="ALPHA-AMYLASE FAMILY MEMBER"/>
    <property type="match status" value="1"/>
</dbReference>
<dbReference type="InterPro" id="IPR014756">
    <property type="entry name" value="Ig_E-set"/>
</dbReference>
<dbReference type="Proteomes" id="UP000709336">
    <property type="component" value="Unassembled WGS sequence"/>
</dbReference>
<dbReference type="CDD" id="cd11340">
    <property type="entry name" value="AmyAc_bac_CMD_like_3"/>
    <property type="match status" value="1"/>
</dbReference>
<dbReference type="SUPFAM" id="SSF81296">
    <property type="entry name" value="E set domains"/>
    <property type="match status" value="1"/>
</dbReference>
<dbReference type="Gene3D" id="3.20.20.80">
    <property type="entry name" value="Glycosidases"/>
    <property type="match status" value="1"/>
</dbReference>